<dbReference type="InterPro" id="IPR001021">
    <property type="entry name" value="Ribosomal_bL25_long"/>
</dbReference>
<evidence type="ECO:0000259" key="3">
    <source>
        <dbReference type="Pfam" id="PF14693"/>
    </source>
</evidence>
<dbReference type="Gene3D" id="2.40.240.10">
    <property type="entry name" value="Ribosomal Protein L25, Chain P"/>
    <property type="match status" value="1"/>
</dbReference>
<dbReference type="AlphaFoldDB" id="A0A7S0QLI0"/>
<proteinExistence type="predicted"/>
<dbReference type="PANTHER" id="PTHR33284">
    <property type="entry name" value="RIBOSOMAL PROTEIN L25/GLN-TRNA SYNTHETASE, ANTI-CODON-BINDING DOMAIN-CONTAINING PROTEIN"/>
    <property type="match status" value="1"/>
</dbReference>
<dbReference type="SUPFAM" id="SSF50715">
    <property type="entry name" value="Ribosomal protein L25-like"/>
    <property type="match status" value="1"/>
</dbReference>
<dbReference type="GO" id="GO:0006412">
    <property type="term" value="P:translation"/>
    <property type="evidence" value="ECO:0007669"/>
    <property type="project" value="InterPro"/>
</dbReference>
<evidence type="ECO:0000256" key="2">
    <source>
        <dbReference type="ARBA" id="ARBA00022884"/>
    </source>
</evidence>
<feature type="domain" description="Large ribosomal subunit protein bL25 beta" evidence="3">
    <location>
        <begin position="116"/>
        <end position="192"/>
    </location>
</feature>
<dbReference type="Gene3D" id="2.170.120.20">
    <property type="entry name" value="Ribosomal protein L25, beta domain"/>
    <property type="match status" value="1"/>
</dbReference>
<dbReference type="InterPro" id="IPR020056">
    <property type="entry name" value="Rbsml_bL25/Gln-tRNA_synth_N"/>
</dbReference>
<dbReference type="Pfam" id="PF14693">
    <property type="entry name" value="Ribosomal_TL5_C"/>
    <property type="match status" value="1"/>
</dbReference>
<keyword evidence="1" id="KW-0699">rRNA-binding</keyword>
<dbReference type="NCBIfam" id="TIGR00731">
    <property type="entry name" value="bL25_bact_ctc"/>
    <property type="match status" value="1"/>
</dbReference>
<accession>A0A7S0QLI0</accession>
<gene>
    <name evidence="4" type="ORF">CCUR1050_LOCUS14673</name>
</gene>
<dbReference type="GO" id="GO:0022625">
    <property type="term" value="C:cytosolic large ribosomal subunit"/>
    <property type="evidence" value="ECO:0007669"/>
    <property type="project" value="TreeGrafter"/>
</dbReference>
<dbReference type="InterPro" id="IPR020057">
    <property type="entry name" value="Ribosomal_bL25_b-dom"/>
</dbReference>
<evidence type="ECO:0000313" key="4">
    <source>
        <dbReference type="EMBL" id="CAD8636989.1"/>
    </source>
</evidence>
<protein>
    <recommendedName>
        <fullName evidence="3">Large ribosomal subunit protein bL25 beta domain-containing protein</fullName>
    </recommendedName>
</protein>
<reference evidence="4" key="1">
    <citation type="submission" date="2021-01" db="EMBL/GenBank/DDBJ databases">
        <authorList>
            <person name="Corre E."/>
            <person name="Pelletier E."/>
            <person name="Niang G."/>
            <person name="Scheremetjew M."/>
            <person name="Finn R."/>
            <person name="Kale V."/>
            <person name="Holt S."/>
            <person name="Cochrane G."/>
            <person name="Meng A."/>
            <person name="Brown T."/>
            <person name="Cohen L."/>
        </authorList>
    </citation>
    <scope>NUCLEOTIDE SEQUENCE</scope>
    <source>
        <strain evidence="4">CCAP979/52</strain>
    </source>
</reference>
<sequence>MATPACLRKKKVEPVVFVGTLREDFKKLARERATEKGLILGLLQDSKGTRTYLNLQDKPIRKVHDTLGFYNTVYPLQVDGQEPIQCIVRSLHYNPIREIELRNIVLLKYQPGNNTRVHIPVQLQNEDKCPGLKKGGVINLVMERITCICNGPTIPTFIALDLSKIDIGHGVMLRDLVLPEGLEVAPLKHYAVTPVLNIRPSRASMQLEAAKEKKADSTKKAESKK</sequence>
<dbReference type="InterPro" id="IPR011035">
    <property type="entry name" value="Ribosomal_bL25/Gln-tRNA_synth"/>
</dbReference>
<dbReference type="GO" id="GO:0008097">
    <property type="term" value="F:5S rRNA binding"/>
    <property type="evidence" value="ECO:0007669"/>
    <property type="project" value="InterPro"/>
</dbReference>
<name>A0A7S0QLI0_9CRYP</name>
<dbReference type="EMBL" id="HBEZ01026535">
    <property type="protein sequence ID" value="CAD8636989.1"/>
    <property type="molecule type" value="Transcribed_RNA"/>
</dbReference>
<evidence type="ECO:0000256" key="1">
    <source>
        <dbReference type="ARBA" id="ARBA00022730"/>
    </source>
</evidence>
<dbReference type="InterPro" id="IPR037121">
    <property type="entry name" value="Ribosomal_bL25_C"/>
</dbReference>
<keyword evidence="2" id="KW-0694">RNA-binding</keyword>
<dbReference type="PANTHER" id="PTHR33284:SF1">
    <property type="entry name" value="RIBOSOMAL PROTEIN L25_GLN-TRNA SYNTHETASE, ANTI-CODON-BINDING DOMAIN-CONTAINING PROTEIN"/>
    <property type="match status" value="1"/>
</dbReference>
<organism evidence="4">
    <name type="scientific">Cryptomonas curvata</name>
    <dbReference type="NCBI Taxonomy" id="233186"/>
    <lineage>
        <taxon>Eukaryota</taxon>
        <taxon>Cryptophyceae</taxon>
        <taxon>Cryptomonadales</taxon>
        <taxon>Cryptomonadaceae</taxon>
        <taxon>Cryptomonas</taxon>
    </lineage>
</organism>
<dbReference type="InterPro" id="IPR020930">
    <property type="entry name" value="Ribosomal_uL5_bac-type"/>
</dbReference>
<dbReference type="GO" id="GO:0003735">
    <property type="term" value="F:structural constituent of ribosome"/>
    <property type="evidence" value="ECO:0007669"/>
    <property type="project" value="InterPro"/>
</dbReference>